<dbReference type="OrthoDB" id="8175464at2"/>
<organism evidence="4 5">
    <name type="scientific">Aureimonas fodinaquatilis</name>
    <dbReference type="NCBI Taxonomy" id="2565783"/>
    <lineage>
        <taxon>Bacteria</taxon>
        <taxon>Pseudomonadati</taxon>
        <taxon>Pseudomonadota</taxon>
        <taxon>Alphaproteobacteria</taxon>
        <taxon>Hyphomicrobiales</taxon>
        <taxon>Aurantimonadaceae</taxon>
        <taxon>Aureimonas</taxon>
    </lineage>
</organism>
<accession>A0A5B0DUB1</accession>
<comment type="caution">
    <text evidence="4">The sequence shown here is derived from an EMBL/GenBank/DDBJ whole genome shotgun (WGS) entry which is preliminary data.</text>
</comment>
<sequence length="491" mass="51868">MSYGFNPDDIELPNYHFIGGQKVVGGGAEIAFHRPSDGRQVATFLSADAATVDRAASDAQKAFESSGWAQAAPSERAAVLKVWADLIDRDRIRLAQLEATSTTRPVLDMINRDLVRGAGAVRYFAEWADKVEGQYLAGRAGTTTLVRPEPYGVVGSIAPFNFPAINAIWKSAPALAVGNAVVLKPSELTPYSAVAIAELALEAGLPAGLFNVVLGAGETGSLLVRHPYVRKITFTGSSATGGRVMSDAALSGPKPVTLELGGKTPQLVLRDVDDLDMVAGHVAAGLTANAGQICTAGTRLIVPQEFEAPLLDRVIALAAEKVAAATWDEACTLPPIISERQAARIDAMLAETVSDGAEIVIGGSRVASRNEGAFYQPTILRNVPDSSVGFTGEFFGPVMSVYSYDDEAKGIAMANHPTYALAASVYTNDLRKANSLSQTLNAGTVWINTHGRQPDFSTPQGGFTGSGFGKEMGRAGLESFLRFKTIWQNHG</sequence>
<evidence type="ECO:0000256" key="2">
    <source>
        <dbReference type="ARBA" id="ARBA00023002"/>
    </source>
</evidence>
<dbReference type="Proteomes" id="UP000324738">
    <property type="component" value="Unassembled WGS sequence"/>
</dbReference>
<dbReference type="InterPro" id="IPR016161">
    <property type="entry name" value="Ald_DH/histidinol_DH"/>
</dbReference>
<evidence type="ECO:0000259" key="3">
    <source>
        <dbReference type="Pfam" id="PF00171"/>
    </source>
</evidence>
<dbReference type="SUPFAM" id="SSF53720">
    <property type="entry name" value="ALDH-like"/>
    <property type="match status" value="1"/>
</dbReference>
<dbReference type="InterPro" id="IPR015590">
    <property type="entry name" value="Aldehyde_DH_dom"/>
</dbReference>
<comment type="similarity">
    <text evidence="1">Belongs to the aldehyde dehydrogenase family.</text>
</comment>
<dbReference type="GO" id="GO:0016620">
    <property type="term" value="F:oxidoreductase activity, acting on the aldehyde or oxo group of donors, NAD or NADP as acceptor"/>
    <property type="evidence" value="ECO:0007669"/>
    <property type="project" value="InterPro"/>
</dbReference>
<dbReference type="AlphaFoldDB" id="A0A5B0DUB1"/>
<gene>
    <name evidence="4" type="ORF">FPY71_12455</name>
</gene>
<dbReference type="InterPro" id="IPR016162">
    <property type="entry name" value="Ald_DH_N"/>
</dbReference>
<protein>
    <submittedName>
        <fullName evidence="4">Aldehyde dehydrogenase</fullName>
    </submittedName>
</protein>
<reference evidence="4 5" key="1">
    <citation type="submission" date="2019-08" db="EMBL/GenBank/DDBJ databases">
        <title>Aureimonas fodiniaquatilis sp. nov., isolated from a coal mine wastewater.</title>
        <authorList>
            <person name="Kim W."/>
        </authorList>
    </citation>
    <scope>NUCLEOTIDE SEQUENCE [LARGE SCALE GENOMIC DNA]</scope>
    <source>
        <strain evidence="4 5">CAU 1482</strain>
    </source>
</reference>
<dbReference type="PANTHER" id="PTHR11699">
    <property type="entry name" value="ALDEHYDE DEHYDROGENASE-RELATED"/>
    <property type="match status" value="1"/>
</dbReference>
<feature type="domain" description="Aldehyde dehydrogenase" evidence="3">
    <location>
        <begin position="29"/>
        <end position="486"/>
    </location>
</feature>
<dbReference type="FunFam" id="3.40.605.10:FF:000007">
    <property type="entry name" value="NAD/NADP-dependent betaine aldehyde dehydrogenase"/>
    <property type="match status" value="1"/>
</dbReference>
<keyword evidence="5" id="KW-1185">Reference proteome</keyword>
<dbReference type="InterPro" id="IPR016163">
    <property type="entry name" value="Ald_DH_C"/>
</dbReference>
<dbReference type="Gene3D" id="3.40.309.10">
    <property type="entry name" value="Aldehyde Dehydrogenase, Chain A, domain 2"/>
    <property type="match status" value="1"/>
</dbReference>
<evidence type="ECO:0000256" key="1">
    <source>
        <dbReference type="ARBA" id="ARBA00009986"/>
    </source>
</evidence>
<name>A0A5B0DUB1_9HYPH</name>
<dbReference type="RefSeq" id="WP_149300646.1">
    <property type="nucleotide sequence ID" value="NZ_VTWH01000003.1"/>
</dbReference>
<evidence type="ECO:0000313" key="5">
    <source>
        <dbReference type="Proteomes" id="UP000324738"/>
    </source>
</evidence>
<dbReference type="Pfam" id="PF00171">
    <property type="entry name" value="Aldedh"/>
    <property type="match status" value="1"/>
</dbReference>
<dbReference type="EMBL" id="VTWH01000003">
    <property type="protein sequence ID" value="KAA0969361.1"/>
    <property type="molecule type" value="Genomic_DNA"/>
</dbReference>
<proteinExistence type="inferred from homology"/>
<keyword evidence="2" id="KW-0560">Oxidoreductase</keyword>
<dbReference type="Gene3D" id="3.40.605.10">
    <property type="entry name" value="Aldehyde Dehydrogenase, Chain A, domain 1"/>
    <property type="match status" value="1"/>
</dbReference>
<evidence type="ECO:0000313" key="4">
    <source>
        <dbReference type="EMBL" id="KAA0969361.1"/>
    </source>
</evidence>